<dbReference type="EMBL" id="CP121472">
    <property type="protein sequence ID" value="WPL18470.1"/>
    <property type="molecule type" value="Genomic_DNA"/>
</dbReference>
<reference evidence="1 2" key="1">
    <citation type="journal article" date="2023" name="Microorganisms">
        <title>Thiorhodovibrio frisius and Trv. litoralis spp. nov., Two Novel Members from a Clade of Fastidious Purple Sulfur Bacteria That Exhibit Unique Red-Shifted Light-Harvesting Capabilities.</title>
        <authorList>
            <person name="Methner A."/>
            <person name="Kuzyk S.B."/>
            <person name="Petersen J."/>
            <person name="Bauer S."/>
            <person name="Brinkmann H."/>
            <person name="Sichau K."/>
            <person name="Wanner G."/>
            <person name="Wolf J."/>
            <person name="Neumann-Schaal M."/>
            <person name="Henke P."/>
            <person name="Tank M."/>
            <person name="Sproer C."/>
            <person name="Bunk B."/>
            <person name="Overmann J."/>
        </authorList>
    </citation>
    <scope>NUCLEOTIDE SEQUENCE [LARGE SCALE GENOMIC DNA]</scope>
    <source>
        <strain evidence="1 2">DSM 6702</strain>
    </source>
</reference>
<dbReference type="Proteomes" id="UP001432180">
    <property type="component" value="Chromosome"/>
</dbReference>
<dbReference type="RefSeq" id="WP_328984234.1">
    <property type="nucleotide sequence ID" value="NZ_CP121472.1"/>
</dbReference>
<name>A0ABZ0SBR4_9GAMM</name>
<organism evidence="1 2">
    <name type="scientific">Thiorhodovibrio winogradskyi</name>
    <dbReference type="NCBI Taxonomy" id="77007"/>
    <lineage>
        <taxon>Bacteria</taxon>
        <taxon>Pseudomonadati</taxon>
        <taxon>Pseudomonadota</taxon>
        <taxon>Gammaproteobacteria</taxon>
        <taxon>Chromatiales</taxon>
        <taxon>Chromatiaceae</taxon>
        <taxon>Thiorhodovibrio</taxon>
    </lineage>
</organism>
<sequence>MRGLDGVIERHLPETRQTPGEFFGNGADLAVELTVVRVDNQEVLTIHGIDPVIGRGTQTQPLTGDLVTGQFGRDRNNIWAIPNGLVFFAESQVVGDLRDSMGK</sequence>
<evidence type="ECO:0000313" key="2">
    <source>
        <dbReference type="Proteomes" id="UP001432180"/>
    </source>
</evidence>
<keyword evidence="2" id="KW-1185">Reference proteome</keyword>
<proteinExistence type="predicted"/>
<evidence type="ECO:0000313" key="1">
    <source>
        <dbReference type="EMBL" id="WPL18470.1"/>
    </source>
</evidence>
<gene>
    <name evidence="1" type="ORF">Thiowin_03543</name>
</gene>
<protein>
    <submittedName>
        <fullName evidence="1">Uncharacterized protein</fullName>
    </submittedName>
</protein>
<accession>A0ABZ0SBR4</accession>